<organism evidence="2 3">
    <name type="scientific">Strigomonas culicis</name>
    <dbReference type="NCBI Taxonomy" id="28005"/>
    <lineage>
        <taxon>Eukaryota</taxon>
        <taxon>Discoba</taxon>
        <taxon>Euglenozoa</taxon>
        <taxon>Kinetoplastea</taxon>
        <taxon>Metakinetoplastina</taxon>
        <taxon>Trypanosomatida</taxon>
        <taxon>Trypanosomatidae</taxon>
        <taxon>Strigomonadinae</taxon>
        <taxon>Strigomonas</taxon>
    </lineage>
</organism>
<dbReference type="OrthoDB" id="268840at2759"/>
<dbReference type="EMBL" id="ATMH01000497">
    <property type="protein sequence ID" value="EPY36606.1"/>
    <property type="molecule type" value="Genomic_DNA"/>
</dbReference>
<dbReference type="EMBL" id="ATMH01002065">
    <property type="protein sequence ID" value="EPY33701.1"/>
    <property type="molecule type" value="Genomic_DNA"/>
</dbReference>
<evidence type="ECO:0000313" key="1">
    <source>
        <dbReference type="EMBL" id="EPY33701.1"/>
    </source>
</evidence>
<name>S9WC21_9TRYP</name>
<reference evidence="2 3" key="1">
    <citation type="journal article" date="2013" name="PLoS ONE">
        <title>Predicting the Proteins of Angomonas deanei, Strigomonas culicis and Their Respective Endosymbionts Reveals New Aspects of the Trypanosomatidae Family.</title>
        <authorList>
            <person name="Motta M.C."/>
            <person name="Martins A.C."/>
            <person name="de Souza S.S."/>
            <person name="Catta-Preta C.M."/>
            <person name="Silva R."/>
            <person name="Klein C.C."/>
            <person name="de Almeida L.G."/>
            <person name="de Lima Cunha O."/>
            <person name="Ciapina L.P."/>
            <person name="Brocchi M."/>
            <person name="Colabardini A.C."/>
            <person name="de Araujo Lima B."/>
            <person name="Machado C.R."/>
            <person name="de Almeida Soares C.M."/>
            <person name="Probst C.M."/>
            <person name="de Menezes C.B."/>
            <person name="Thompson C.E."/>
            <person name="Bartholomeu D.C."/>
            <person name="Gradia D.F."/>
            <person name="Pavoni D.P."/>
            <person name="Grisard E.C."/>
            <person name="Fantinatti-Garboggini F."/>
            <person name="Marchini F.K."/>
            <person name="Rodrigues-Luiz G.F."/>
            <person name="Wagner G."/>
            <person name="Goldman G.H."/>
            <person name="Fietto J.L."/>
            <person name="Elias M.C."/>
            <person name="Goldman M.H."/>
            <person name="Sagot M.F."/>
            <person name="Pereira M."/>
            <person name="Stoco P.H."/>
            <person name="de Mendonca-Neto R.P."/>
            <person name="Teixeira S.M."/>
            <person name="Maciel T.E."/>
            <person name="de Oliveira Mendes T.A."/>
            <person name="Urmenyi T.P."/>
            <person name="de Souza W."/>
            <person name="Schenkman S."/>
            <person name="de Vasconcelos A.T."/>
        </authorList>
    </citation>
    <scope>NUCLEOTIDE SEQUENCE [LARGE SCALE GENOMIC DNA]</scope>
</reference>
<protein>
    <submittedName>
        <fullName evidence="2">Uncharacterized protein</fullName>
    </submittedName>
</protein>
<dbReference type="CDD" id="cd23017">
    <property type="entry name" value="mt-LAF19-like"/>
    <property type="match status" value="1"/>
</dbReference>
<dbReference type="AlphaFoldDB" id="S9WC21"/>
<evidence type="ECO:0000313" key="3">
    <source>
        <dbReference type="Proteomes" id="UP000015354"/>
    </source>
</evidence>
<dbReference type="Proteomes" id="UP000015354">
    <property type="component" value="Unassembled WGS sequence"/>
</dbReference>
<evidence type="ECO:0000313" key="2">
    <source>
        <dbReference type="EMBL" id="EPY36606.1"/>
    </source>
</evidence>
<keyword evidence="3" id="KW-1185">Reference proteome</keyword>
<reference evidence="2" key="2">
    <citation type="submission" date="2013-03" db="EMBL/GenBank/DDBJ databases">
        <authorList>
            <person name="Motta M.C.M."/>
            <person name="Martins A.C.A."/>
            <person name="Preta C.M.C.C."/>
            <person name="Silva R."/>
            <person name="de Souza S.S."/>
            <person name="Klein C.C."/>
            <person name="de Almeida L.G.P."/>
            <person name="Cunha O.L."/>
            <person name="Colabardini A.C."/>
            <person name="Lima B.A."/>
            <person name="Machado C.R."/>
            <person name="Soares C.M.A."/>
            <person name="de Menezes C.B.A."/>
            <person name="Bartolomeu D.C."/>
            <person name="Grisard E.C."/>
            <person name="Fantinatti-Garboggini F."/>
            <person name="Rodrigues-Luiz G.F."/>
            <person name="Wagner G."/>
            <person name="Goldman G.H."/>
            <person name="Fietto J.L.R."/>
            <person name="Ciapina L.P."/>
            <person name="Brocchi M."/>
            <person name="Elias M.C."/>
            <person name="Goldman M.H.S."/>
            <person name="Sagot M.-F."/>
            <person name="Pereira M."/>
            <person name="Stoco P.H."/>
            <person name="Teixeira S.M.R."/>
            <person name="de Mendonca-Neto R.P."/>
            <person name="Maciel T.E.F."/>
            <person name="Mendes T.A.O."/>
            <person name="Urmenyi T.P."/>
            <person name="Teixeira M.M.G."/>
            <person name="de Camargo E.F.P."/>
            <person name="de Sousa W."/>
            <person name="Schenkman S."/>
            <person name="de Vasconcelos A.T.R."/>
        </authorList>
    </citation>
    <scope>NUCLEOTIDE SEQUENCE</scope>
</reference>
<accession>S9WC21</accession>
<gene>
    <name evidence="2" type="ORF">STCU_00497</name>
    <name evidence="1" type="ORF">STCU_02065</name>
</gene>
<proteinExistence type="predicted"/>
<sequence length="102" mass="12223">MAIRRLVKTAKLINKQMLMMNRREPYKPRTADRHYIEDRVKLEQMERYSAQGLVFVPDAVLPPWKRSILTNLNQQKNQLNFRGMRVRAVDKQDEPGFPTHFR</sequence>
<comment type="caution">
    <text evidence="2">The sequence shown here is derived from an EMBL/GenBank/DDBJ whole genome shotgun (WGS) entry which is preliminary data.</text>
</comment>